<keyword evidence="7" id="KW-0150">Chloroplast</keyword>
<dbReference type="GO" id="GO:0009507">
    <property type="term" value="C:chloroplast"/>
    <property type="evidence" value="ECO:0007669"/>
    <property type="project" value="UniProtKB-SubCell"/>
</dbReference>
<keyword evidence="4 7" id="KW-0443">Lipid metabolism</keyword>
<dbReference type="Gene3D" id="2.40.50.100">
    <property type="match status" value="1"/>
</dbReference>
<name>A0AAD3S5F1_NEPGR</name>
<keyword evidence="5 7" id="KW-0275">Fatty acid biosynthesis</keyword>
<feature type="region of interest" description="Disordered" evidence="8">
    <location>
        <begin position="212"/>
        <end position="235"/>
    </location>
</feature>
<dbReference type="PRINTS" id="PR01071">
    <property type="entry name" value="ACOABIOTINCC"/>
</dbReference>
<dbReference type="PANTHER" id="PTHR43416">
    <property type="entry name" value="DIHYDROLIPOYLLYSINE-RESIDUE SUCCINYLTRANSFERASE COMPONENT OF 2-OXOGLUTARATE DEHYDROGENASE COMPLEX, MITOCHONDRIAL-RELATED"/>
    <property type="match status" value="1"/>
</dbReference>
<dbReference type="GO" id="GO:0009317">
    <property type="term" value="C:acetyl-CoA carboxylase complex"/>
    <property type="evidence" value="ECO:0007669"/>
    <property type="project" value="InterPro"/>
</dbReference>
<evidence type="ECO:0000256" key="3">
    <source>
        <dbReference type="ARBA" id="ARBA00022832"/>
    </source>
</evidence>
<evidence type="ECO:0000256" key="1">
    <source>
        <dbReference type="ARBA" id="ARBA00005194"/>
    </source>
</evidence>
<protein>
    <recommendedName>
        <fullName evidence="7">Biotin carboxyl carrier protein of acetyl-CoA carboxylase</fullName>
    </recommendedName>
</protein>
<evidence type="ECO:0000313" key="10">
    <source>
        <dbReference type="EMBL" id="GMH04550.1"/>
    </source>
</evidence>
<accession>A0AAD3S5F1</accession>
<dbReference type="InterPro" id="IPR001882">
    <property type="entry name" value="Biotin_BS"/>
</dbReference>
<dbReference type="SUPFAM" id="SSF51230">
    <property type="entry name" value="Single hybrid motif"/>
    <property type="match status" value="1"/>
</dbReference>
<reference evidence="10" key="1">
    <citation type="submission" date="2023-05" db="EMBL/GenBank/DDBJ databases">
        <title>Nepenthes gracilis genome sequencing.</title>
        <authorList>
            <person name="Fukushima K."/>
        </authorList>
    </citation>
    <scope>NUCLEOTIDE SEQUENCE</scope>
    <source>
        <strain evidence="10">SING2019-196</strain>
    </source>
</reference>
<organism evidence="10 11">
    <name type="scientific">Nepenthes gracilis</name>
    <name type="common">Slender pitcher plant</name>
    <dbReference type="NCBI Taxonomy" id="150966"/>
    <lineage>
        <taxon>Eukaryota</taxon>
        <taxon>Viridiplantae</taxon>
        <taxon>Streptophyta</taxon>
        <taxon>Embryophyta</taxon>
        <taxon>Tracheophyta</taxon>
        <taxon>Spermatophyta</taxon>
        <taxon>Magnoliopsida</taxon>
        <taxon>eudicotyledons</taxon>
        <taxon>Gunneridae</taxon>
        <taxon>Pentapetalae</taxon>
        <taxon>Caryophyllales</taxon>
        <taxon>Nepenthaceae</taxon>
        <taxon>Nepenthes</taxon>
    </lineage>
</organism>
<dbReference type="Pfam" id="PF00364">
    <property type="entry name" value="Biotin_lipoyl"/>
    <property type="match status" value="1"/>
</dbReference>
<feature type="region of interest" description="Disordered" evidence="8">
    <location>
        <begin position="126"/>
        <end position="150"/>
    </location>
</feature>
<dbReference type="AlphaFoldDB" id="A0AAD3S5F1"/>
<dbReference type="PROSITE" id="PS50968">
    <property type="entry name" value="BIOTINYL_LIPOYL"/>
    <property type="match status" value="1"/>
</dbReference>
<evidence type="ECO:0000256" key="5">
    <source>
        <dbReference type="ARBA" id="ARBA00023160"/>
    </source>
</evidence>
<dbReference type="GO" id="GO:0003989">
    <property type="term" value="F:acetyl-CoA carboxylase activity"/>
    <property type="evidence" value="ECO:0007669"/>
    <property type="project" value="InterPro"/>
</dbReference>
<dbReference type="PANTHER" id="PTHR43416:SF38">
    <property type="entry name" value="BIOTIN CARBOXYL CARRIER PROTEIN OF ACETYL-COA CARBOXYLASE 1, CHLOROPLASTIC"/>
    <property type="match status" value="1"/>
</dbReference>
<keyword evidence="11" id="KW-1185">Reference proteome</keyword>
<dbReference type="Proteomes" id="UP001279734">
    <property type="component" value="Unassembled WGS sequence"/>
</dbReference>
<evidence type="ECO:0000259" key="9">
    <source>
        <dbReference type="PROSITE" id="PS50968"/>
    </source>
</evidence>
<comment type="pathway">
    <text evidence="1 7">Lipid metabolism; fatty acid biosynthesis.</text>
</comment>
<proteinExistence type="predicted"/>
<comment type="subcellular location">
    <subcellularLocation>
        <location evidence="7">Plastid</location>
        <location evidence="7">Chloroplast</location>
    </subcellularLocation>
</comment>
<dbReference type="InterPro" id="IPR050537">
    <property type="entry name" value="2-oxoacid_dehydrogenase"/>
</dbReference>
<dbReference type="FunFam" id="2.40.50.100:FF:000003">
    <property type="entry name" value="Acetyl-CoA carboxylase biotin carboxyl carrier protein"/>
    <property type="match status" value="1"/>
</dbReference>
<gene>
    <name evidence="10" type="ORF">Nepgr_006390</name>
</gene>
<dbReference type="PROSITE" id="PS00188">
    <property type="entry name" value="BIOTIN"/>
    <property type="match status" value="1"/>
</dbReference>
<comment type="function">
    <text evidence="7">This protein is a component of the acetyl coenzyme A carboxylase complex; first, biotin carboxylase catalyzes the carboxylation of the carrier protein and then the transcarboxylase transfers the carboxyl group to form malonyl-CoA.</text>
</comment>
<keyword evidence="7" id="KW-0934">Plastid</keyword>
<comment type="caution">
    <text evidence="10">The sequence shown here is derived from an EMBL/GenBank/DDBJ whole genome shotgun (WGS) entry which is preliminary data.</text>
</comment>
<dbReference type="InterPro" id="IPR000089">
    <property type="entry name" value="Biotin_lipoyl"/>
</dbReference>
<evidence type="ECO:0000256" key="6">
    <source>
        <dbReference type="ARBA" id="ARBA00023267"/>
    </source>
</evidence>
<keyword evidence="2 7" id="KW-0444">Lipid biosynthesis</keyword>
<keyword evidence="6 7" id="KW-0092">Biotin</keyword>
<evidence type="ECO:0000256" key="2">
    <source>
        <dbReference type="ARBA" id="ARBA00022516"/>
    </source>
</evidence>
<evidence type="ECO:0000256" key="7">
    <source>
        <dbReference type="RuleBase" id="RU364072"/>
    </source>
</evidence>
<dbReference type="InterPro" id="IPR011053">
    <property type="entry name" value="Single_hybrid_motif"/>
</dbReference>
<keyword evidence="3 7" id="KW-0276">Fatty acid metabolism</keyword>
<dbReference type="InterPro" id="IPR001249">
    <property type="entry name" value="AcCoA_biotinCC"/>
</dbReference>
<dbReference type="CDD" id="cd06850">
    <property type="entry name" value="biotinyl_domain"/>
    <property type="match status" value="1"/>
</dbReference>
<evidence type="ECO:0000313" key="11">
    <source>
        <dbReference type="Proteomes" id="UP001279734"/>
    </source>
</evidence>
<evidence type="ECO:0000256" key="4">
    <source>
        <dbReference type="ARBA" id="ARBA00023098"/>
    </source>
</evidence>
<dbReference type="GO" id="GO:0006633">
    <property type="term" value="P:fatty acid biosynthetic process"/>
    <property type="evidence" value="ECO:0007669"/>
    <property type="project" value="UniProtKB-KW"/>
</dbReference>
<evidence type="ECO:0000256" key="8">
    <source>
        <dbReference type="SAM" id="MobiDB-lite"/>
    </source>
</evidence>
<sequence length="317" mass="33730">MGRYPRAACCSASEDSHSFVFSVALHFKTSSFFSGAPLISPPFSVFLLARSLGVYFGSMASLPGVPISLQGTTEKNGLKISASFWSSAPRLQPIPFQLRVPCPGLQSGLNCTVAVKAKLNKVVMDGSLNDTTTPKPNAPETKTDEPARKSSPFVLASKDDSNEFMTQVASLIKLVDSRDIVELQLKQLDCELLIRKKEAIAQTVSPAPVVAHHRAPSGSASSTPPPPAAAPVANPAKSSLPMLKCPMAGTFYRSPGPSEPPFVKAGDRVQKGQVLCIIEAMKLMNEIEADQSGMIVEILAEDGKPISVDAPLFLIQP</sequence>
<dbReference type="EMBL" id="BSYO01000005">
    <property type="protein sequence ID" value="GMH04550.1"/>
    <property type="molecule type" value="Genomic_DNA"/>
</dbReference>
<feature type="domain" description="Lipoyl-binding" evidence="9">
    <location>
        <begin position="235"/>
        <end position="316"/>
    </location>
</feature>
<dbReference type="NCBIfam" id="TIGR00531">
    <property type="entry name" value="BCCP"/>
    <property type="match status" value="1"/>
</dbReference>